<gene>
    <name evidence="1" type="ORF">M9H77_28304</name>
</gene>
<comment type="caution">
    <text evidence="1">The sequence shown here is derived from an EMBL/GenBank/DDBJ whole genome shotgun (WGS) entry which is preliminary data.</text>
</comment>
<evidence type="ECO:0000313" key="2">
    <source>
        <dbReference type="Proteomes" id="UP001060085"/>
    </source>
</evidence>
<protein>
    <submittedName>
        <fullName evidence="1">Uncharacterized protein</fullName>
    </submittedName>
</protein>
<reference evidence="2" key="1">
    <citation type="journal article" date="2023" name="Nat. Plants">
        <title>Single-cell RNA sequencing provides a high-resolution roadmap for understanding the multicellular compartmentation of specialized metabolism.</title>
        <authorList>
            <person name="Sun S."/>
            <person name="Shen X."/>
            <person name="Li Y."/>
            <person name="Li Y."/>
            <person name="Wang S."/>
            <person name="Li R."/>
            <person name="Zhang H."/>
            <person name="Shen G."/>
            <person name="Guo B."/>
            <person name="Wei J."/>
            <person name="Xu J."/>
            <person name="St-Pierre B."/>
            <person name="Chen S."/>
            <person name="Sun C."/>
        </authorList>
    </citation>
    <scope>NUCLEOTIDE SEQUENCE [LARGE SCALE GENOMIC DNA]</scope>
</reference>
<evidence type="ECO:0000313" key="1">
    <source>
        <dbReference type="EMBL" id="KAI5659511.1"/>
    </source>
</evidence>
<organism evidence="1 2">
    <name type="scientific">Catharanthus roseus</name>
    <name type="common">Madagascar periwinkle</name>
    <name type="synonym">Vinca rosea</name>
    <dbReference type="NCBI Taxonomy" id="4058"/>
    <lineage>
        <taxon>Eukaryota</taxon>
        <taxon>Viridiplantae</taxon>
        <taxon>Streptophyta</taxon>
        <taxon>Embryophyta</taxon>
        <taxon>Tracheophyta</taxon>
        <taxon>Spermatophyta</taxon>
        <taxon>Magnoliopsida</taxon>
        <taxon>eudicotyledons</taxon>
        <taxon>Gunneridae</taxon>
        <taxon>Pentapetalae</taxon>
        <taxon>asterids</taxon>
        <taxon>lamiids</taxon>
        <taxon>Gentianales</taxon>
        <taxon>Apocynaceae</taxon>
        <taxon>Rauvolfioideae</taxon>
        <taxon>Vinceae</taxon>
        <taxon>Catharanthinae</taxon>
        <taxon>Catharanthus</taxon>
    </lineage>
</organism>
<dbReference type="Proteomes" id="UP001060085">
    <property type="component" value="Linkage Group LG06"/>
</dbReference>
<name>A0ACC0AFZ7_CATRO</name>
<dbReference type="EMBL" id="CM044706">
    <property type="protein sequence ID" value="KAI5659511.1"/>
    <property type="molecule type" value="Genomic_DNA"/>
</dbReference>
<proteinExistence type="predicted"/>
<sequence>MLKLYSGTKDRSIVGIGYHLFEKLAGENRKEDHAEKFRKILLEMPSILTVMQPLRCLPSFISSVLLHHKLENLLFSILIPIKKLLERISRNVFEKVHLISLISTQPSLLAEHEEFPD</sequence>
<keyword evidence="2" id="KW-1185">Reference proteome</keyword>
<accession>A0ACC0AFZ7</accession>